<proteinExistence type="predicted"/>
<sequence length="217" mass="23447">MARHEDLDHRASLPPHHAIDGSGTTDATAVRCVRSLDSKKPQSMVLMNFGSMARTSPPQLRRATGDTIAPDDGGIRGVHELRERKIIDLPHAVCSVRALSIPVPRARASLFSLPQFALSSFFSPPYCECVAGEQGPASLGLVRRSGRGPAAPVQAPPPRQEQQSEFRFSPLMVKQVQVQSLQSVSLFDLGFFQSSFSILGDASLLFPPPQISIGEPP</sequence>
<evidence type="ECO:0000313" key="3">
    <source>
        <dbReference type="Proteomes" id="UP000636709"/>
    </source>
</evidence>
<evidence type="ECO:0000313" key="2">
    <source>
        <dbReference type="EMBL" id="KAF8691476.1"/>
    </source>
</evidence>
<feature type="region of interest" description="Disordered" evidence="1">
    <location>
        <begin position="55"/>
        <end position="75"/>
    </location>
</feature>
<name>A0A835B9F4_9POAL</name>
<reference evidence="2" key="1">
    <citation type="submission" date="2020-07" db="EMBL/GenBank/DDBJ databases">
        <title>Genome sequence and genetic diversity analysis of an under-domesticated orphan crop, white fonio (Digitaria exilis).</title>
        <authorList>
            <person name="Bennetzen J.L."/>
            <person name="Chen S."/>
            <person name="Ma X."/>
            <person name="Wang X."/>
            <person name="Yssel A.E.J."/>
            <person name="Chaluvadi S.R."/>
            <person name="Johnson M."/>
            <person name="Gangashetty P."/>
            <person name="Hamidou F."/>
            <person name="Sanogo M.D."/>
            <person name="Zwaenepoel A."/>
            <person name="Wallace J."/>
            <person name="Van De Peer Y."/>
            <person name="Van Deynze A."/>
        </authorList>
    </citation>
    <scope>NUCLEOTIDE SEQUENCE</scope>
    <source>
        <tissue evidence="2">Leaves</tissue>
    </source>
</reference>
<evidence type="ECO:0000256" key="1">
    <source>
        <dbReference type="SAM" id="MobiDB-lite"/>
    </source>
</evidence>
<feature type="region of interest" description="Disordered" evidence="1">
    <location>
        <begin position="143"/>
        <end position="162"/>
    </location>
</feature>
<feature type="compositionally biased region" description="Basic and acidic residues" evidence="1">
    <location>
        <begin position="1"/>
        <end position="11"/>
    </location>
</feature>
<accession>A0A835B9F4</accession>
<dbReference type="AlphaFoldDB" id="A0A835B9F4"/>
<feature type="region of interest" description="Disordered" evidence="1">
    <location>
        <begin position="1"/>
        <end position="25"/>
    </location>
</feature>
<dbReference type="Proteomes" id="UP000636709">
    <property type="component" value="Unassembled WGS sequence"/>
</dbReference>
<dbReference type="EMBL" id="JACEFO010001965">
    <property type="protein sequence ID" value="KAF8691476.1"/>
    <property type="molecule type" value="Genomic_DNA"/>
</dbReference>
<gene>
    <name evidence="2" type="ORF">HU200_040620</name>
</gene>
<keyword evidence="3" id="KW-1185">Reference proteome</keyword>
<protein>
    <submittedName>
        <fullName evidence="2">Uncharacterized protein</fullName>
    </submittedName>
</protein>
<organism evidence="2 3">
    <name type="scientific">Digitaria exilis</name>
    <dbReference type="NCBI Taxonomy" id="1010633"/>
    <lineage>
        <taxon>Eukaryota</taxon>
        <taxon>Viridiplantae</taxon>
        <taxon>Streptophyta</taxon>
        <taxon>Embryophyta</taxon>
        <taxon>Tracheophyta</taxon>
        <taxon>Spermatophyta</taxon>
        <taxon>Magnoliopsida</taxon>
        <taxon>Liliopsida</taxon>
        <taxon>Poales</taxon>
        <taxon>Poaceae</taxon>
        <taxon>PACMAD clade</taxon>
        <taxon>Panicoideae</taxon>
        <taxon>Panicodae</taxon>
        <taxon>Paniceae</taxon>
        <taxon>Anthephorinae</taxon>
        <taxon>Digitaria</taxon>
    </lineage>
</organism>
<comment type="caution">
    <text evidence="2">The sequence shown here is derived from an EMBL/GenBank/DDBJ whole genome shotgun (WGS) entry which is preliminary data.</text>
</comment>